<dbReference type="EMBL" id="DF974298">
    <property type="protein sequence ID" value="GAU47274.1"/>
    <property type="molecule type" value="Genomic_DNA"/>
</dbReference>
<proteinExistence type="predicted"/>
<name>A0A2Z6NSS3_TRISU</name>
<protein>
    <submittedName>
        <fullName evidence="2">Uncharacterized protein</fullName>
    </submittedName>
</protein>
<evidence type="ECO:0000313" key="3">
    <source>
        <dbReference type="Proteomes" id="UP000242715"/>
    </source>
</evidence>
<dbReference type="Proteomes" id="UP000242715">
    <property type="component" value="Unassembled WGS sequence"/>
</dbReference>
<evidence type="ECO:0000313" key="2">
    <source>
        <dbReference type="EMBL" id="GAU47274.1"/>
    </source>
</evidence>
<accession>A0A2Z6NSS3</accession>
<sequence>MAAGSISGGRRSGLGLRRRDFTGGTGHMPGRQKLGGDKEIGHGTTASVDTAAKVSTVEGFLGIAGVSTTGTTGVFVITVTIVTTPGLDNRVGVVGL</sequence>
<feature type="region of interest" description="Disordered" evidence="1">
    <location>
        <begin position="1"/>
        <end position="41"/>
    </location>
</feature>
<gene>
    <name evidence="2" type="ORF">TSUD_280970</name>
</gene>
<feature type="compositionally biased region" description="Gly residues" evidence="1">
    <location>
        <begin position="1"/>
        <end position="12"/>
    </location>
</feature>
<evidence type="ECO:0000256" key="1">
    <source>
        <dbReference type="SAM" id="MobiDB-lite"/>
    </source>
</evidence>
<reference evidence="3" key="1">
    <citation type="journal article" date="2017" name="Front. Plant Sci.">
        <title>Climate Clever Clovers: New Paradigm to Reduce the Environmental Footprint of Ruminants by Breeding Low Methanogenic Forages Utilizing Haplotype Variation.</title>
        <authorList>
            <person name="Kaur P."/>
            <person name="Appels R."/>
            <person name="Bayer P.E."/>
            <person name="Keeble-Gagnere G."/>
            <person name="Wang J."/>
            <person name="Hirakawa H."/>
            <person name="Shirasawa K."/>
            <person name="Vercoe P."/>
            <person name="Stefanova K."/>
            <person name="Durmic Z."/>
            <person name="Nichols P."/>
            <person name="Revell C."/>
            <person name="Isobe S.N."/>
            <person name="Edwards D."/>
            <person name="Erskine W."/>
        </authorList>
    </citation>
    <scope>NUCLEOTIDE SEQUENCE [LARGE SCALE GENOMIC DNA]</scope>
    <source>
        <strain evidence="3">cv. Daliak</strain>
    </source>
</reference>
<keyword evidence="3" id="KW-1185">Reference proteome</keyword>
<organism evidence="2 3">
    <name type="scientific">Trifolium subterraneum</name>
    <name type="common">Subterranean clover</name>
    <dbReference type="NCBI Taxonomy" id="3900"/>
    <lineage>
        <taxon>Eukaryota</taxon>
        <taxon>Viridiplantae</taxon>
        <taxon>Streptophyta</taxon>
        <taxon>Embryophyta</taxon>
        <taxon>Tracheophyta</taxon>
        <taxon>Spermatophyta</taxon>
        <taxon>Magnoliopsida</taxon>
        <taxon>eudicotyledons</taxon>
        <taxon>Gunneridae</taxon>
        <taxon>Pentapetalae</taxon>
        <taxon>rosids</taxon>
        <taxon>fabids</taxon>
        <taxon>Fabales</taxon>
        <taxon>Fabaceae</taxon>
        <taxon>Papilionoideae</taxon>
        <taxon>50 kb inversion clade</taxon>
        <taxon>NPAAA clade</taxon>
        <taxon>Hologalegina</taxon>
        <taxon>IRL clade</taxon>
        <taxon>Trifolieae</taxon>
        <taxon>Trifolium</taxon>
    </lineage>
</organism>
<dbReference type="AlphaFoldDB" id="A0A2Z6NSS3"/>